<protein>
    <submittedName>
        <fullName evidence="1">Uncharacterized protein</fullName>
    </submittedName>
</protein>
<proteinExistence type="predicted"/>
<reference evidence="1" key="1">
    <citation type="journal article" date="2015" name="Nature">
        <title>Complex archaea that bridge the gap between prokaryotes and eukaryotes.</title>
        <authorList>
            <person name="Spang A."/>
            <person name="Saw J.H."/>
            <person name="Jorgensen S.L."/>
            <person name="Zaremba-Niedzwiedzka K."/>
            <person name="Martijn J."/>
            <person name="Lind A.E."/>
            <person name="van Eijk R."/>
            <person name="Schleper C."/>
            <person name="Guy L."/>
            <person name="Ettema T.J."/>
        </authorList>
    </citation>
    <scope>NUCLEOTIDE SEQUENCE</scope>
</reference>
<dbReference type="EMBL" id="LAZR01000998">
    <property type="protein sequence ID" value="KKN52901.1"/>
    <property type="molecule type" value="Genomic_DNA"/>
</dbReference>
<dbReference type="Pfam" id="PF05133">
    <property type="entry name" value="SPP1_portal"/>
    <property type="match status" value="1"/>
</dbReference>
<comment type="caution">
    <text evidence="1">The sequence shown here is derived from an EMBL/GenBank/DDBJ whole genome shotgun (WGS) entry which is preliminary data.</text>
</comment>
<dbReference type="InterPro" id="IPR021145">
    <property type="entry name" value="Portal_protein_SPP1_Gp6-like"/>
</dbReference>
<gene>
    <name evidence="1" type="ORF">LCGC14_0607630</name>
</gene>
<accession>A0A0F9TUW3</accession>
<name>A0A0F9TUW3_9ZZZZ</name>
<sequence>MTQLRKPSALLKPELYGLLKAMYDSNNLYSLKTKEAIVDSEFLEALKPLRTVVNRSVEFFVAKVFPTDKMKPAAENINIIEPIEQIATWSNFSGKKQLYLRNLAMFGDLFLKVNVDSDKAFYESINPMFVTDFEADSRGFLQWIRIDIPVNEKSEVDSGGKFDDSALPDRGNKSHLTYTEYWSKTYFSIWIHGQGATAALDQLGDPRDFGFIAEFGIDFVPFVHIKFRDTGDKHGKAAVEHAIDKIDEANREATRLAQILFRYNKALWAVTSTGLDKDGLPLPPPKIKQIDSVVGSDVTLTDNSLISLPGMSKMESLIPNINYDAALAILNAMMLEIEQDLPELKYYSLKEGDLSGKAIALLLGGALDRALEARNNFMQGLTRANEIALTMGRNVGLFTGIGEFGEGDFEHTLFVDSVFSDSLDDRVTILKTLVESGVPLKFAMKQVGFTEEEIAEMQSEQDLNFLDLSGGLGTVPASV</sequence>
<dbReference type="AlphaFoldDB" id="A0A0F9TUW3"/>
<evidence type="ECO:0000313" key="1">
    <source>
        <dbReference type="EMBL" id="KKN52901.1"/>
    </source>
</evidence>
<organism evidence="1">
    <name type="scientific">marine sediment metagenome</name>
    <dbReference type="NCBI Taxonomy" id="412755"/>
    <lineage>
        <taxon>unclassified sequences</taxon>
        <taxon>metagenomes</taxon>
        <taxon>ecological metagenomes</taxon>
    </lineage>
</organism>